<dbReference type="Gene3D" id="3.30.9.30">
    <property type="match status" value="1"/>
</dbReference>
<feature type="domain" description="FAD-binding" evidence="6">
    <location>
        <begin position="8"/>
        <end position="248"/>
    </location>
</feature>
<dbReference type="SUPFAM" id="SSF51905">
    <property type="entry name" value="FAD/NAD(P)-binding domain"/>
    <property type="match status" value="1"/>
</dbReference>
<evidence type="ECO:0000256" key="1">
    <source>
        <dbReference type="ARBA" id="ARBA00007992"/>
    </source>
</evidence>
<dbReference type="STRING" id="694573.A0A194UXJ2"/>
<dbReference type="InterPro" id="IPR050493">
    <property type="entry name" value="FAD-dep_Monooxygenase_BioMet"/>
</dbReference>
<sequence>MSPTSGPIIIIGGGIGGLSTALALHAIGFKDIHIFEAVKEIRALGVGINVQPSAILILRNWGLLPRLEKIGRETKVLRMFNRQGNHILTEPLGKNAGYVIPQYSVHRGEFQMLLLDAVKERIGEERVHLSHVFTSFEQDDNGITAHFAKTRESTEPAEIPSMTGAFLVAADGINSSTRRLLYPQEGPPIYSGRMLWRGCLETTEPRLWDISLNWCGNADQRFIVYPITGPRGPEGKALVNWIAELRTRSKEDVAKDSTPPVRSDWTARVEKSTFAPPFEKWICGPGGLRPGELVDLTPDDCVFEFPMCDREPVERWSFGRLTLLGDAAHAMYPTGANGATQAIIDAETLGGFLEKEMGKALPDWPTALTSYQDQRLPATAQIVRVNRATGPDSVLQMVEDRAPDGFENILDIFSKEELEEVGLRYKTLTSALKDVVNEKAKTTESLAKRFD</sequence>
<dbReference type="PRINTS" id="PR00420">
    <property type="entry name" value="RNGMNOXGNASE"/>
</dbReference>
<evidence type="ECO:0000256" key="4">
    <source>
        <dbReference type="ARBA" id="ARBA00023002"/>
    </source>
</evidence>
<keyword evidence="3" id="KW-0274">FAD</keyword>
<dbReference type="PANTHER" id="PTHR13789">
    <property type="entry name" value="MONOOXYGENASE"/>
    <property type="match status" value="1"/>
</dbReference>
<reference evidence="8" key="1">
    <citation type="submission" date="2014-12" db="EMBL/GenBank/DDBJ databases">
        <title>Genome Sequence of Valsa Canker Pathogens Uncovers a Specific Adaption of Colonization on Woody Bark.</title>
        <authorList>
            <person name="Yin Z."/>
            <person name="Liu H."/>
            <person name="Gao X."/>
            <person name="Li Z."/>
            <person name="Song N."/>
            <person name="Ke X."/>
            <person name="Dai Q."/>
            <person name="Wu Y."/>
            <person name="Sun Y."/>
            <person name="Xu J.-R."/>
            <person name="Kang Z.K."/>
            <person name="Wang L."/>
            <person name="Huang L."/>
        </authorList>
    </citation>
    <scope>NUCLEOTIDE SEQUENCE [LARGE SCALE GENOMIC DNA]</scope>
    <source>
        <strain evidence="8">SXYL134</strain>
    </source>
</reference>
<organism evidence="7 8">
    <name type="scientific">Cytospora mali</name>
    <name type="common">Apple Valsa canker fungus</name>
    <name type="synonym">Valsa mali</name>
    <dbReference type="NCBI Taxonomy" id="578113"/>
    <lineage>
        <taxon>Eukaryota</taxon>
        <taxon>Fungi</taxon>
        <taxon>Dikarya</taxon>
        <taxon>Ascomycota</taxon>
        <taxon>Pezizomycotina</taxon>
        <taxon>Sordariomycetes</taxon>
        <taxon>Sordariomycetidae</taxon>
        <taxon>Diaporthales</taxon>
        <taxon>Cytosporaceae</taxon>
        <taxon>Cytospora</taxon>
    </lineage>
</organism>
<name>A0A194UXJ2_CYTMA</name>
<dbReference type="Proteomes" id="UP000078576">
    <property type="component" value="Unassembled WGS sequence"/>
</dbReference>
<evidence type="ECO:0000256" key="3">
    <source>
        <dbReference type="ARBA" id="ARBA00022827"/>
    </source>
</evidence>
<dbReference type="InterPro" id="IPR002938">
    <property type="entry name" value="FAD-bd"/>
</dbReference>
<protein>
    <submittedName>
        <fullName evidence="7">3-hydroxybenzoate 6-hydroxylase 1</fullName>
    </submittedName>
</protein>
<evidence type="ECO:0000259" key="6">
    <source>
        <dbReference type="Pfam" id="PF01494"/>
    </source>
</evidence>
<accession>A0A194UXJ2</accession>
<dbReference type="EMBL" id="KN714689">
    <property type="protein sequence ID" value="KUI56452.1"/>
    <property type="molecule type" value="Genomic_DNA"/>
</dbReference>
<dbReference type="AlphaFoldDB" id="A0A194UXJ2"/>
<comment type="similarity">
    <text evidence="1">Belongs to the paxM FAD-dependent monooxygenase family.</text>
</comment>
<keyword evidence="5" id="KW-0503">Monooxygenase</keyword>
<dbReference type="Pfam" id="PF01494">
    <property type="entry name" value="FAD_binding_3"/>
    <property type="match status" value="2"/>
</dbReference>
<dbReference type="Gene3D" id="3.50.50.60">
    <property type="entry name" value="FAD/NAD(P)-binding domain"/>
    <property type="match status" value="1"/>
</dbReference>
<evidence type="ECO:0000313" key="7">
    <source>
        <dbReference type="EMBL" id="KUI56452.1"/>
    </source>
</evidence>
<keyword evidence="8" id="KW-1185">Reference proteome</keyword>
<dbReference type="SUPFAM" id="SSF54373">
    <property type="entry name" value="FAD-linked reductases, C-terminal domain"/>
    <property type="match status" value="1"/>
</dbReference>
<evidence type="ECO:0000313" key="8">
    <source>
        <dbReference type="Proteomes" id="UP000078576"/>
    </source>
</evidence>
<keyword evidence="2" id="KW-0285">Flavoprotein</keyword>
<dbReference type="PANTHER" id="PTHR13789:SF268">
    <property type="entry name" value="5-METHYLPHENAZINE-1-CARBOXYLATE 1-MONOOXYGENASE"/>
    <property type="match status" value="1"/>
</dbReference>
<gene>
    <name evidence="7" type="ORF">VP1G_03850</name>
</gene>
<dbReference type="InterPro" id="IPR036188">
    <property type="entry name" value="FAD/NAD-bd_sf"/>
</dbReference>
<dbReference type="NCBIfam" id="NF005720">
    <property type="entry name" value="PRK07538.1"/>
    <property type="match status" value="1"/>
</dbReference>
<dbReference type="GO" id="GO:0004497">
    <property type="term" value="F:monooxygenase activity"/>
    <property type="evidence" value="ECO:0007669"/>
    <property type="project" value="UniProtKB-KW"/>
</dbReference>
<evidence type="ECO:0000256" key="5">
    <source>
        <dbReference type="ARBA" id="ARBA00023033"/>
    </source>
</evidence>
<feature type="domain" description="FAD-binding" evidence="6">
    <location>
        <begin position="313"/>
        <end position="384"/>
    </location>
</feature>
<keyword evidence="4" id="KW-0560">Oxidoreductase</keyword>
<evidence type="ECO:0000256" key="2">
    <source>
        <dbReference type="ARBA" id="ARBA00022630"/>
    </source>
</evidence>
<proteinExistence type="inferred from homology"/>
<dbReference type="OrthoDB" id="16820at2759"/>
<dbReference type="GO" id="GO:0071949">
    <property type="term" value="F:FAD binding"/>
    <property type="evidence" value="ECO:0007669"/>
    <property type="project" value="InterPro"/>
</dbReference>